<evidence type="ECO:0000313" key="1">
    <source>
        <dbReference type="EMBL" id="GMF04111.1"/>
    </source>
</evidence>
<keyword evidence="2" id="KW-1185">Reference proteome</keyword>
<proteinExistence type="predicted"/>
<dbReference type="EMBL" id="BSXS01013492">
    <property type="protein sequence ID" value="GMF04111.1"/>
    <property type="molecule type" value="Genomic_DNA"/>
</dbReference>
<organism evidence="1 2">
    <name type="scientific">Ambrosiozyma monospora</name>
    <name type="common">Yeast</name>
    <name type="synonym">Endomycopsis monosporus</name>
    <dbReference type="NCBI Taxonomy" id="43982"/>
    <lineage>
        <taxon>Eukaryota</taxon>
        <taxon>Fungi</taxon>
        <taxon>Dikarya</taxon>
        <taxon>Ascomycota</taxon>
        <taxon>Saccharomycotina</taxon>
        <taxon>Pichiomycetes</taxon>
        <taxon>Pichiales</taxon>
        <taxon>Pichiaceae</taxon>
        <taxon>Ambrosiozyma</taxon>
    </lineage>
</organism>
<dbReference type="Proteomes" id="UP001165064">
    <property type="component" value="Unassembled WGS sequence"/>
</dbReference>
<accession>A0ACB5U8V0</accession>
<evidence type="ECO:0000313" key="2">
    <source>
        <dbReference type="Proteomes" id="UP001165064"/>
    </source>
</evidence>
<protein>
    <submittedName>
        <fullName evidence="1">Unnamed protein product</fullName>
    </submittedName>
</protein>
<sequence length="149" mass="16774">MLTFQVVRPLDKLIYLGGASAAKTTTGEMDCEMILSGTESYNEGQRYDERTTADKICKWGESFGLDGYVRLEIGFEIVLCDFHDKVELISNVTLNNPADFIGFPREKWPELNETDYDMPPPPPDADGSYPPPPPPPQLRKRSDEVEDIT</sequence>
<reference evidence="1" key="1">
    <citation type="submission" date="2023-04" db="EMBL/GenBank/DDBJ databases">
        <title>Ambrosiozyma monospora NBRC 10751.</title>
        <authorList>
            <person name="Ichikawa N."/>
            <person name="Sato H."/>
            <person name="Tonouchi N."/>
        </authorList>
    </citation>
    <scope>NUCLEOTIDE SEQUENCE</scope>
    <source>
        <strain evidence="1">NBRC 10751</strain>
    </source>
</reference>
<comment type="caution">
    <text evidence="1">The sequence shown here is derived from an EMBL/GenBank/DDBJ whole genome shotgun (WGS) entry which is preliminary data.</text>
</comment>
<name>A0ACB5U8V0_AMBMO</name>
<gene>
    <name evidence="1" type="ORF">Amon02_001201200</name>
</gene>